<feature type="transmembrane region" description="Helical" evidence="1">
    <location>
        <begin position="28"/>
        <end position="51"/>
    </location>
</feature>
<proteinExistence type="predicted"/>
<reference evidence="2 3" key="1">
    <citation type="submission" date="2006-10" db="EMBL/GenBank/DDBJ databases">
        <title>The Genome Sequence of Batrachochytrium dendrobatidis JEL423.</title>
        <authorList>
            <consortium name="The Broad Institute Genome Sequencing Platform"/>
            <person name="Birren B."/>
            <person name="Lander E."/>
            <person name="Galagan J."/>
            <person name="Cuomo C."/>
            <person name="Devon K."/>
            <person name="Jaffe D."/>
            <person name="Butler J."/>
            <person name="Alvarez P."/>
            <person name="Gnerre S."/>
            <person name="Grabherr M."/>
            <person name="Kleber M."/>
            <person name="Mauceli E."/>
            <person name="Brockman W."/>
            <person name="Young S."/>
            <person name="LaButti K."/>
            <person name="Sykes S."/>
            <person name="DeCaprio D."/>
            <person name="Crawford M."/>
            <person name="Koehrsen M."/>
            <person name="Engels R."/>
            <person name="Montgomery P."/>
            <person name="Pearson M."/>
            <person name="Howarth C."/>
            <person name="Larson L."/>
            <person name="White J."/>
            <person name="O'Leary S."/>
            <person name="Kodira C."/>
            <person name="Zeng Q."/>
            <person name="Yandava C."/>
            <person name="Alvarado L."/>
            <person name="Longcore J."/>
            <person name="James T."/>
        </authorList>
    </citation>
    <scope>NUCLEOTIDE SEQUENCE [LARGE SCALE GENOMIC DNA]</scope>
    <source>
        <strain evidence="2 3">JEL423</strain>
    </source>
</reference>
<keyword evidence="1" id="KW-0472">Membrane</keyword>
<dbReference type="VEuPathDB" id="FungiDB:BDEG_23532"/>
<keyword evidence="1" id="KW-0812">Transmembrane</keyword>
<feature type="transmembrane region" description="Helical" evidence="1">
    <location>
        <begin position="312"/>
        <end position="339"/>
    </location>
</feature>
<protein>
    <submittedName>
        <fullName evidence="2">Uncharacterized protein</fullName>
    </submittedName>
</protein>
<reference evidence="2 3" key="2">
    <citation type="submission" date="2016-05" db="EMBL/GenBank/DDBJ databases">
        <title>Lineage-specific infection strategies underlie the spectrum of fungal disease in amphibians.</title>
        <authorList>
            <person name="Cuomo C.A."/>
            <person name="Farrer R.A."/>
            <person name="James T."/>
            <person name="Longcore J."/>
            <person name="Birren B."/>
        </authorList>
    </citation>
    <scope>NUCLEOTIDE SEQUENCE [LARGE SCALE GENOMIC DNA]</scope>
    <source>
        <strain evidence="2 3">JEL423</strain>
    </source>
</reference>
<evidence type="ECO:0000313" key="3">
    <source>
        <dbReference type="Proteomes" id="UP000077115"/>
    </source>
</evidence>
<organism evidence="2 3">
    <name type="scientific">Batrachochytrium dendrobatidis (strain JEL423)</name>
    <dbReference type="NCBI Taxonomy" id="403673"/>
    <lineage>
        <taxon>Eukaryota</taxon>
        <taxon>Fungi</taxon>
        <taxon>Fungi incertae sedis</taxon>
        <taxon>Chytridiomycota</taxon>
        <taxon>Chytridiomycota incertae sedis</taxon>
        <taxon>Chytridiomycetes</taxon>
        <taxon>Rhizophydiales</taxon>
        <taxon>Rhizophydiales incertae sedis</taxon>
        <taxon>Batrachochytrium</taxon>
    </lineage>
</organism>
<sequence length="428" mass="48968">MTTNISWSLLKDTFGNTEYTYSLLIYDALLTALVDKALFLIVASIGLVAVLKTSKKHTQESDISKASWWSNILSQLCYGQKAHQSLPSHRSRRLVGRRWSLKPHSRQLVTTFDYILAIFKLAPFSRIHRSKNTTASLESYLPDQIQKSAPIDDINMEQKVCSKVSSRLHTLLNMIPSICLHSYADCLNIITLAFSRIFKFTHRRLFQRRQSNTRRKSNSMIRRISSSGSIRTTITSSVPAKMVKSSHNTTITDQKSLYSEKLYKNESVPDSSHSLPISNQLCVTQQQDIRPTFTHIHPLVRFIYIVDTIAEFGLLGVSACLVGVFLMASFFIDCVVGLWSNHKGKSPAEMAEQEQLYQQARQYELLWREQRILASLNAQRTELEKLVDLVELDKLADLIRLETLTKRKKPISFQNMLRNYAGMINCEI</sequence>
<dbReference type="EMBL" id="DS022303">
    <property type="protein sequence ID" value="OAJ39703.1"/>
    <property type="molecule type" value="Genomic_DNA"/>
</dbReference>
<gene>
    <name evidence="2" type="ORF">BDEG_23532</name>
</gene>
<keyword evidence="1" id="KW-1133">Transmembrane helix</keyword>
<dbReference type="AlphaFoldDB" id="A0A177WI14"/>
<evidence type="ECO:0000313" key="2">
    <source>
        <dbReference type="EMBL" id="OAJ39703.1"/>
    </source>
</evidence>
<dbReference type="Proteomes" id="UP000077115">
    <property type="component" value="Unassembled WGS sequence"/>
</dbReference>
<evidence type="ECO:0000256" key="1">
    <source>
        <dbReference type="SAM" id="Phobius"/>
    </source>
</evidence>
<accession>A0A177WI14</accession>
<name>A0A177WI14_BATDL</name>